<comment type="caution">
    <text evidence="2">The sequence shown here is derived from an EMBL/GenBank/DDBJ whole genome shotgun (WGS) entry which is preliminary data.</text>
</comment>
<sequence>VSVPDGGTLLLGGQKVTAEVEKEAGVPGLSKLPLIGRLFSNRSIVKDHKILLILVRPTIILQEEVEANAIAAMESGF</sequence>
<organism evidence="2">
    <name type="scientific">marine sediment metagenome</name>
    <dbReference type="NCBI Taxonomy" id="412755"/>
    <lineage>
        <taxon>unclassified sequences</taxon>
        <taxon>metagenomes</taxon>
        <taxon>ecological metagenomes</taxon>
    </lineage>
</organism>
<dbReference type="GO" id="GO:0009306">
    <property type="term" value="P:protein secretion"/>
    <property type="evidence" value="ECO:0007669"/>
    <property type="project" value="InterPro"/>
</dbReference>
<dbReference type="EMBL" id="BARU01015263">
    <property type="protein sequence ID" value="GAH41989.1"/>
    <property type="molecule type" value="Genomic_DNA"/>
</dbReference>
<dbReference type="PRINTS" id="PR00811">
    <property type="entry name" value="BCTERIALGSPD"/>
</dbReference>
<dbReference type="AlphaFoldDB" id="X1GK70"/>
<evidence type="ECO:0000259" key="1">
    <source>
        <dbReference type="Pfam" id="PF00263"/>
    </source>
</evidence>
<name>X1GK70_9ZZZZ</name>
<accession>X1GK70</accession>
<feature type="non-terminal residue" evidence="2">
    <location>
        <position position="1"/>
    </location>
</feature>
<dbReference type="PANTHER" id="PTHR30604">
    <property type="entry name" value="PROTEIN TRANSPORT PROTEIN HOFQ"/>
    <property type="match status" value="1"/>
</dbReference>
<feature type="domain" description="Type II/III secretion system secretin-like" evidence="1">
    <location>
        <begin position="1"/>
        <end position="60"/>
    </location>
</feature>
<gene>
    <name evidence="2" type="ORF">S03H2_26369</name>
</gene>
<dbReference type="PANTHER" id="PTHR30604:SF1">
    <property type="entry name" value="DNA UTILIZATION PROTEIN HOFQ"/>
    <property type="match status" value="1"/>
</dbReference>
<proteinExistence type="predicted"/>
<dbReference type="InterPro" id="IPR001775">
    <property type="entry name" value="GspD/PilQ"/>
</dbReference>
<reference evidence="2" key="1">
    <citation type="journal article" date="2014" name="Front. Microbiol.">
        <title>High frequency of phylogenetically diverse reductive dehalogenase-homologous genes in deep subseafloor sedimentary metagenomes.</title>
        <authorList>
            <person name="Kawai M."/>
            <person name="Futagami T."/>
            <person name="Toyoda A."/>
            <person name="Takaki Y."/>
            <person name="Nishi S."/>
            <person name="Hori S."/>
            <person name="Arai W."/>
            <person name="Tsubouchi T."/>
            <person name="Morono Y."/>
            <person name="Uchiyama I."/>
            <person name="Ito T."/>
            <person name="Fujiyama A."/>
            <person name="Inagaki F."/>
            <person name="Takami H."/>
        </authorList>
    </citation>
    <scope>NUCLEOTIDE SEQUENCE</scope>
    <source>
        <strain evidence="2">Expedition CK06-06</strain>
    </source>
</reference>
<protein>
    <recommendedName>
        <fullName evidence="1">Type II/III secretion system secretin-like domain-containing protein</fullName>
    </recommendedName>
</protein>
<evidence type="ECO:0000313" key="2">
    <source>
        <dbReference type="EMBL" id="GAH41989.1"/>
    </source>
</evidence>
<dbReference type="InterPro" id="IPR051808">
    <property type="entry name" value="Type_IV_pilus_biogenesis"/>
</dbReference>
<dbReference type="InterPro" id="IPR004846">
    <property type="entry name" value="T2SS/T3SS_dom"/>
</dbReference>
<dbReference type="Pfam" id="PF00263">
    <property type="entry name" value="Secretin"/>
    <property type="match status" value="1"/>
</dbReference>